<organism evidence="1">
    <name type="scientific">Anguilla anguilla</name>
    <name type="common">European freshwater eel</name>
    <name type="synonym">Muraena anguilla</name>
    <dbReference type="NCBI Taxonomy" id="7936"/>
    <lineage>
        <taxon>Eukaryota</taxon>
        <taxon>Metazoa</taxon>
        <taxon>Chordata</taxon>
        <taxon>Craniata</taxon>
        <taxon>Vertebrata</taxon>
        <taxon>Euteleostomi</taxon>
        <taxon>Actinopterygii</taxon>
        <taxon>Neopterygii</taxon>
        <taxon>Teleostei</taxon>
        <taxon>Anguilliformes</taxon>
        <taxon>Anguillidae</taxon>
        <taxon>Anguilla</taxon>
    </lineage>
</organism>
<name>A0A0E9VF38_ANGAN</name>
<sequence length="49" mass="5589">MTVVCCVLLESVYHNPKAADCIELSLYSYFLHWPVLQPGRPTKHLTWGA</sequence>
<proteinExistence type="predicted"/>
<reference evidence="1" key="1">
    <citation type="submission" date="2014-11" db="EMBL/GenBank/DDBJ databases">
        <authorList>
            <person name="Amaro Gonzalez C."/>
        </authorList>
    </citation>
    <scope>NUCLEOTIDE SEQUENCE</scope>
</reference>
<accession>A0A0E9VF38</accession>
<reference evidence="1" key="2">
    <citation type="journal article" date="2015" name="Fish Shellfish Immunol.">
        <title>Early steps in the European eel (Anguilla anguilla)-Vibrio vulnificus interaction in the gills: Role of the RtxA13 toxin.</title>
        <authorList>
            <person name="Callol A."/>
            <person name="Pajuelo D."/>
            <person name="Ebbesson L."/>
            <person name="Teles M."/>
            <person name="MacKenzie S."/>
            <person name="Amaro C."/>
        </authorList>
    </citation>
    <scope>NUCLEOTIDE SEQUENCE</scope>
</reference>
<dbReference type="AlphaFoldDB" id="A0A0E9VF38"/>
<evidence type="ECO:0000313" key="1">
    <source>
        <dbReference type="EMBL" id="JAH76692.1"/>
    </source>
</evidence>
<dbReference type="EMBL" id="GBXM01031885">
    <property type="protein sequence ID" value="JAH76692.1"/>
    <property type="molecule type" value="Transcribed_RNA"/>
</dbReference>
<protein>
    <submittedName>
        <fullName evidence="1">Uncharacterized protein</fullName>
    </submittedName>
</protein>